<evidence type="ECO:0000259" key="7">
    <source>
        <dbReference type="Pfam" id="PF00892"/>
    </source>
</evidence>
<feature type="domain" description="EamA" evidence="7">
    <location>
        <begin position="6"/>
        <end position="135"/>
    </location>
</feature>
<evidence type="ECO:0000256" key="6">
    <source>
        <dbReference type="SAM" id="Phobius"/>
    </source>
</evidence>
<comment type="caution">
    <text evidence="8">The sequence shown here is derived from an EMBL/GenBank/DDBJ whole genome shotgun (WGS) entry which is preliminary data.</text>
</comment>
<proteinExistence type="inferred from homology"/>
<evidence type="ECO:0000256" key="3">
    <source>
        <dbReference type="ARBA" id="ARBA00022692"/>
    </source>
</evidence>
<protein>
    <submittedName>
        <fullName evidence="8">Drug/metabolite transporter (DMT)-like permease</fullName>
    </submittedName>
</protein>
<accession>A0A7X0JWP7</accession>
<dbReference type="AlphaFoldDB" id="A0A7X0JWP7"/>
<feature type="transmembrane region" description="Helical" evidence="6">
    <location>
        <begin position="35"/>
        <end position="52"/>
    </location>
</feature>
<comment type="similarity">
    <text evidence="2">Belongs to the EamA transporter family.</text>
</comment>
<evidence type="ECO:0000256" key="5">
    <source>
        <dbReference type="ARBA" id="ARBA00023136"/>
    </source>
</evidence>
<dbReference type="Proteomes" id="UP000528457">
    <property type="component" value="Unassembled WGS sequence"/>
</dbReference>
<evidence type="ECO:0000256" key="4">
    <source>
        <dbReference type="ARBA" id="ARBA00022989"/>
    </source>
</evidence>
<dbReference type="RefSeq" id="WP_166843344.1">
    <property type="nucleotide sequence ID" value="NZ_JAAONY010000004.1"/>
</dbReference>
<dbReference type="PANTHER" id="PTHR32322">
    <property type="entry name" value="INNER MEMBRANE TRANSPORTER"/>
    <property type="match status" value="1"/>
</dbReference>
<reference evidence="8 9" key="1">
    <citation type="submission" date="2020-08" db="EMBL/GenBank/DDBJ databases">
        <title>Genomic Encyclopedia of Type Strains, Phase IV (KMG-IV): sequencing the most valuable type-strain genomes for metagenomic binning, comparative biology and taxonomic classification.</title>
        <authorList>
            <person name="Goeker M."/>
        </authorList>
    </citation>
    <scope>NUCLEOTIDE SEQUENCE [LARGE SCALE GENOMIC DNA]</scope>
    <source>
        <strain evidence="8 9">DSM 22368</strain>
    </source>
</reference>
<gene>
    <name evidence="8" type="ORF">HNR48_003961</name>
</gene>
<dbReference type="InterPro" id="IPR050638">
    <property type="entry name" value="AA-Vitamin_Transporters"/>
</dbReference>
<feature type="transmembrane region" description="Helical" evidence="6">
    <location>
        <begin position="214"/>
        <end position="238"/>
    </location>
</feature>
<feature type="transmembrane region" description="Helical" evidence="6">
    <location>
        <begin position="64"/>
        <end position="82"/>
    </location>
</feature>
<feature type="transmembrane region" description="Helical" evidence="6">
    <location>
        <begin position="149"/>
        <end position="169"/>
    </location>
</feature>
<dbReference type="GO" id="GO:0016020">
    <property type="term" value="C:membrane"/>
    <property type="evidence" value="ECO:0007669"/>
    <property type="project" value="UniProtKB-SubCell"/>
</dbReference>
<dbReference type="SUPFAM" id="SSF103481">
    <property type="entry name" value="Multidrug resistance efflux transporter EmrE"/>
    <property type="match status" value="2"/>
</dbReference>
<keyword evidence="3 6" id="KW-0812">Transmembrane</keyword>
<dbReference type="InParanoid" id="A0A7X0JWP7"/>
<dbReference type="InterPro" id="IPR000620">
    <property type="entry name" value="EamA_dom"/>
</dbReference>
<sequence length="308" mass="34123">MNNLSLYLTTVLIWGSTWIAITFQLGEVAPLVSVAYRFALAGILLMLFCALLNKRLRFGWREHLLMFLQGNFLFGLNYWLMYLTTERISSGLVAVIFAGIVFLNILNGRLFLGRPIQMHVLLAACIGICGIAMVFWPELAAVEASGKDIWVALALGLAATYCASIGNIVSSHNQQRNIPVLQANAFGMSYGALSMMLVAALMGLEFNFDTRPEYIASLLYLSVFGSIIAFSCYLTLVGRLGADKASYASLLFPVIALQLSAWFENFQWTWLSVMGLCLVLIGNVLIMTPRQRILALLNPERKMEAPEP</sequence>
<comment type="subcellular location">
    <subcellularLocation>
        <location evidence="1">Membrane</location>
        <topology evidence="1">Multi-pass membrane protein</topology>
    </subcellularLocation>
</comment>
<feature type="transmembrane region" description="Helical" evidence="6">
    <location>
        <begin position="118"/>
        <end position="137"/>
    </location>
</feature>
<keyword evidence="5 6" id="KW-0472">Membrane</keyword>
<dbReference type="InterPro" id="IPR037185">
    <property type="entry name" value="EmrE-like"/>
</dbReference>
<keyword evidence="9" id="KW-1185">Reference proteome</keyword>
<feature type="transmembrane region" description="Helical" evidence="6">
    <location>
        <begin position="88"/>
        <end position="106"/>
    </location>
</feature>
<evidence type="ECO:0000313" key="9">
    <source>
        <dbReference type="Proteomes" id="UP000528457"/>
    </source>
</evidence>
<organism evidence="8 9">
    <name type="scientific">Pseudoteredinibacter isoporae</name>
    <dbReference type="NCBI Taxonomy" id="570281"/>
    <lineage>
        <taxon>Bacteria</taxon>
        <taxon>Pseudomonadati</taxon>
        <taxon>Pseudomonadota</taxon>
        <taxon>Gammaproteobacteria</taxon>
        <taxon>Cellvibrionales</taxon>
        <taxon>Cellvibrionaceae</taxon>
        <taxon>Pseudoteredinibacter</taxon>
    </lineage>
</organism>
<feature type="transmembrane region" description="Helical" evidence="6">
    <location>
        <begin position="269"/>
        <end position="286"/>
    </location>
</feature>
<name>A0A7X0JWP7_9GAMM</name>
<feature type="transmembrane region" description="Helical" evidence="6">
    <location>
        <begin position="245"/>
        <end position="263"/>
    </location>
</feature>
<dbReference type="FunCoup" id="A0A7X0JWP7">
    <property type="interactions" value="372"/>
</dbReference>
<dbReference type="Pfam" id="PF00892">
    <property type="entry name" value="EamA"/>
    <property type="match status" value="2"/>
</dbReference>
<evidence type="ECO:0000256" key="1">
    <source>
        <dbReference type="ARBA" id="ARBA00004141"/>
    </source>
</evidence>
<feature type="domain" description="EamA" evidence="7">
    <location>
        <begin position="152"/>
        <end position="287"/>
    </location>
</feature>
<feature type="transmembrane region" description="Helical" evidence="6">
    <location>
        <begin position="181"/>
        <end position="202"/>
    </location>
</feature>
<dbReference type="PANTHER" id="PTHR32322:SF2">
    <property type="entry name" value="EAMA DOMAIN-CONTAINING PROTEIN"/>
    <property type="match status" value="1"/>
</dbReference>
<keyword evidence="4 6" id="KW-1133">Transmembrane helix</keyword>
<dbReference type="EMBL" id="JACHHT010000004">
    <property type="protein sequence ID" value="MBB6523647.1"/>
    <property type="molecule type" value="Genomic_DNA"/>
</dbReference>
<evidence type="ECO:0000256" key="2">
    <source>
        <dbReference type="ARBA" id="ARBA00007362"/>
    </source>
</evidence>
<evidence type="ECO:0000313" key="8">
    <source>
        <dbReference type="EMBL" id="MBB6523647.1"/>
    </source>
</evidence>